<comment type="caution">
    <text evidence="1">The sequence shown here is derived from an EMBL/GenBank/DDBJ whole genome shotgun (WGS) entry which is preliminary data.</text>
</comment>
<protein>
    <submittedName>
        <fullName evidence="1">Uncharacterized protein</fullName>
    </submittedName>
</protein>
<proteinExistence type="predicted"/>
<keyword evidence="2" id="KW-1185">Reference proteome</keyword>
<name>A0AAD8PIV0_9PEZI</name>
<sequence>MRSYFELSVAVIVTCLQPTRQVWRELVPEIGKRLGYGPSIHAPPSRDLSLPSSLVSAP</sequence>
<dbReference type="GeneID" id="85443780"/>
<organism evidence="1 2">
    <name type="scientific">Colletotrichum navitas</name>
    <dbReference type="NCBI Taxonomy" id="681940"/>
    <lineage>
        <taxon>Eukaryota</taxon>
        <taxon>Fungi</taxon>
        <taxon>Dikarya</taxon>
        <taxon>Ascomycota</taxon>
        <taxon>Pezizomycotina</taxon>
        <taxon>Sordariomycetes</taxon>
        <taxon>Hypocreomycetidae</taxon>
        <taxon>Glomerellales</taxon>
        <taxon>Glomerellaceae</taxon>
        <taxon>Colletotrichum</taxon>
        <taxon>Colletotrichum graminicola species complex</taxon>
    </lineage>
</organism>
<dbReference type="Proteomes" id="UP001230504">
    <property type="component" value="Unassembled WGS sequence"/>
</dbReference>
<reference evidence="1" key="1">
    <citation type="submission" date="2021-06" db="EMBL/GenBank/DDBJ databases">
        <title>Comparative genomics, transcriptomics and evolutionary studies reveal genomic signatures of adaptation to plant cell wall in hemibiotrophic fungi.</title>
        <authorList>
            <consortium name="DOE Joint Genome Institute"/>
            <person name="Baroncelli R."/>
            <person name="Diaz J.F."/>
            <person name="Benocci T."/>
            <person name="Peng M."/>
            <person name="Battaglia E."/>
            <person name="Haridas S."/>
            <person name="Andreopoulos W."/>
            <person name="Labutti K."/>
            <person name="Pangilinan J."/>
            <person name="Floch G.L."/>
            <person name="Makela M.R."/>
            <person name="Henrissat B."/>
            <person name="Grigoriev I.V."/>
            <person name="Crouch J.A."/>
            <person name="De Vries R.P."/>
            <person name="Sukno S.A."/>
            <person name="Thon M.R."/>
        </authorList>
    </citation>
    <scope>NUCLEOTIDE SEQUENCE</scope>
    <source>
        <strain evidence="1">CBS 125086</strain>
    </source>
</reference>
<dbReference type="RefSeq" id="XP_060406775.1">
    <property type="nucleotide sequence ID" value="XM_060559540.1"/>
</dbReference>
<gene>
    <name evidence="1" type="ORF">LY79DRAFT_574016</name>
</gene>
<accession>A0AAD8PIV0</accession>
<evidence type="ECO:0000313" key="1">
    <source>
        <dbReference type="EMBL" id="KAK1561638.1"/>
    </source>
</evidence>
<evidence type="ECO:0000313" key="2">
    <source>
        <dbReference type="Proteomes" id="UP001230504"/>
    </source>
</evidence>
<dbReference type="EMBL" id="JAHLJV010000259">
    <property type="protein sequence ID" value="KAK1561638.1"/>
    <property type="molecule type" value="Genomic_DNA"/>
</dbReference>
<dbReference type="AlphaFoldDB" id="A0AAD8PIV0"/>